<dbReference type="InterPro" id="IPR043325">
    <property type="entry name" value="LTSS"/>
</dbReference>
<evidence type="ECO:0000256" key="7">
    <source>
        <dbReference type="ARBA" id="ARBA00023180"/>
    </source>
</evidence>
<dbReference type="Pfam" id="PF14368">
    <property type="entry name" value="LTP_2"/>
    <property type="match status" value="1"/>
</dbReference>
<evidence type="ECO:0000256" key="5">
    <source>
        <dbReference type="ARBA" id="ARBA00022729"/>
    </source>
</evidence>
<gene>
    <name evidence="12" type="ORF">DCAR_0521092</name>
</gene>
<proteinExistence type="inferred from homology"/>
<dbReference type="Gene3D" id="1.10.110.10">
    <property type="entry name" value="Plant lipid-transfer and hydrophobic proteins"/>
    <property type="match status" value="1"/>
</dbReference>
<dbReference type="Proteomes" id="UP000077755">
    <property type="component" value="Chromosome 5"/>
</dbReference>
<dbReference type="CDD" id="cd00010">
    <property type="entry name" value="AAI_LTSS"/>
    <property type="match status" value="1"/>
</dbReference>
<keyword evidence="5 10" id="KW-0732">Signal</keyword>
<keyword evidence="8" id="KW-0449">Lipoprotein</keyword>
<keyword evidence="3" id="KW-1003">Cell membrane</keyword>
<dbReference type="InterPro" id="IPR016140">
    <property type="entry name" value="Bifunc_inhib/LTP/seed_store"/>
</dbReference>
<dbReference type="AlphaFoldDB" id="A0AAF0X758"/>
<keyword evidence="13" id="KW-1185">Reference proteome</keyword>
<keyword evidence="7" id="KW-0325">Glycoprotein</keyword>
<dbReference type="KEGG" id="dcr:108222396"/>
<keyword evidence="4" id="KW-0336">GPI-anchor</keyword>
<feature type="chain" id="PRO_5041957116" description="Bifunctional inhibitor/plant lipid transfer protein/seed storage helical domain-containing protein" evidence="10">
    <location>
        <begin position="28"/>
        <end position="217"/>
    </location>
</feature>
<evidence type="ECO:0000256" key="8">
    <source>
        <dbReference type="ARBA" id="ARBA00023288"/>
    </source>
</evidence>
<dbReference type="EMBL" id="CP093347">
    <property type="protein sequence ID" value="WOH01707.1"/>
    <property type="molecule type" value="Genomic_DNA"/>
</dbReference>
<evidence type="ECO:0000256" key="2">
    <source>
        <dbReference type="ARBA" id="ARBA00009748"/>
    </source>
</evidence>
<evidence type="ECO:0000259" key="11">
    <source>
        <dbReference type="Pfam" id="PF14368"/>
    </source>
</evidence>
<dbReference type="GO" id="GO:0098552">
    <property type="term" value="C:side of membrane"/>
    <property type="evidence" value="ECO:0007669"/>
    <property type="project" value="UniProtKB-KW"/>
</dbReference>
<comment type="subcellular location">
    <subcellularLocation>
        <location evidence="1">Cell membrane</location>
        <topology evidence="1">Lipid-anchor</topology>
        <topology evidence="1">GPI-anchor</topology>
    </subcellularLocation>
</comment>
<feature type="signal peptide" evidence="10">
    <location>
        <begin position="1"/>
        <end position="27"/>
    </location>
</feature>
<evidence type="ECO:0000313" key="12">
    <source>
        <dbReference type="EMBL" id="WOH01707.1"/>
    </source>
</evidence>
<reference evidence="12" key="2">
    <citation type="submission" date="2022-03" db="EMBL/GenBank/DDBJ databases">
        <title>Draft title - Genomic analysis of global carrot germplasm unveils the trajectory of domestication and the origin of high carotenoid orange carrot.</title>
        <authorList>
            <person name="Iorizzo M."/>
            <person name="Ellison S."/>
            <person name="Senalik D."/>
            <person name="Macko-Podgorni A."/>
            <person name="Grzebelus D."/>
            <person name="Bostan H."/>
            <person name="Rolling W."/>
            <person name="Curaba J."/>
            <person name="Simon P."/>
        </authorList>
    </citation>
    <scope>NUCLEOTIDE SEQUENCE</scope>
    <source>
        <tissue evidence="12">Leaf</tissue>
    </source>
</reference>
<protein>
    <recommendedName>
        <fullName evidence="11">Bifunctional inhibitor/plant lipid transfer protein/seed storage helical domain-containing protein</fullName>
    </recommendedName>
</protein>
<evidence type="ECO:0000256" key="9">
    <source>
        <dbReference type="SAM" id="MobiDB-lite"/>
    </source>
</evidence>
<feature type="compositionally biased region" description="Polar residues" evidence="9">
    <location>
        <begin position="171"/>
        <end position="182"/>
    </location>
</feature>
<comment type="similarity">
    <text evidence="2">Belongs to the plant LTP family.</text>
</comment>
<evidence type="ECO:0000256" key="4">
    <source>
        <dbReference type="ARBA" id="ARBA00022622"/>
    </source>
</evidence>
<dbReference type="SUPFAM" id="SSF47699">
    <property type="entry name" value="Bifunctional inhibitor/lipid-transfer protein/seed storage 2S albumin"/>
    <property type="match status" value="1"/>
</dbReference>
<evidence type="ECO:0000313" key="13">
    <source>
        <dbReference type="Proteomes" id="UP000077755"/>
    </source>
</evidence>
<evidence type="ECO:0000256" key="10">
    <source>
        <dbReference type="SAM" id="SignalP"/>
    </source>
</evidence>
<evidence type="ECO:0000256" key="1">
    <source>
        <dbReference type="ARBA" id="ARBA00004609"/>
    </source>
</evidence>
<feature type="region of interest" description="Disordered" evidence="9">
    <location>
        <begin position="130"/>
        <end position="188"/>
    </location>
</feature>
<evidence type="ECO:0000256" key="3">
    <source>
        <dbReference type="ARBA" id="ARBA00022475"/>
    </source>
</evidence>
<feature type="domain" description="Bifunctional inhibitor/plant lipid transfer protein/seed storage helical" evidence="11">
    <location>
        <begin position="24"/>
        <end position="113"/>
    </location>
</feature>
<reference evidence="12" key="1">
    <citation type="journal article" date="2016" name="Nat. Genet.">
        <title>A high-quality carrot genome assembly provides new insights into carotenoid accumulation and asterid genome evolution.</title>
        <authorList>
            <person name="Iorizzo M."/>
            <person name="Ellison S."/>
            <person name="Senalik D."/>
            <person name="Zeng P."/>
            <person name="Satapoomin P."/>
            <person name="Huang J."/>
            <person name="Bowman M."/>
            <person name="Iovene M."/>
            <person name="Sanseverino W."/>
            <person name="Cavagnaro P."/>
            <person name="Yildiz M."/>
            <person name="Macko-Podgorni A."/>
            <person name="Moranska E."/>
            <person name="Grzebelus E."/>
            <person name="Grzebelus D."/>
            <person name="Ashrafi H."/>
            <person name="Zheng Z."/>
            <person name="Cheng S."/>
            <person name="Spooner D."/>
            <person name="Van Deynze A."/>
            <person name="Simon P."/>
        </authorList>
    </citation>
    <scope>NUCLEOTIDE SEQUENCE</scope>
    <source>
        <tissue evidence="12">Leaf</tissue>
    </source>
</reference>
<evidence type="ECO:0000256" key="6">
    <source>
        <dbReference type="ARBA" id="ARBA00023157"/>
    </source>
</evidence>
<keyword evidence="6" id="KW-1015">Disulfide bond</keyword>
<feature type="compositionally biased region" description="Low complexity" evidence="9">
    <location>
        <begin position="136"/>
        <end position="158"/>
    </location>
</feature>
<sequence length="217" mass="22127">METANSFLRLNLVSVTMFLFFVVPGDCQISTPCTISMISSFTPCINFITGSTGNGASSPSTACCDSLKSLTSSSVDCTCLLVTGNVPFQLPINQTLAITLPRACNSASVPIQCKASGVPLPAPGPVLFGPTPPPTTAASPFSPTASKASAPAPANAPAKTITGMEPASAPADTTSENLTPTATPGIRPVLNPTSASNRQSFYVLSPFLLLAFLGILS</sequence>
<name>A0AAF0X758_DAUCS</name>
<keyword evidence="4" id="KW-0472">Membrane</keyword>
<dbReference type="GO" id="GO:0005886">
    <property type="term" value="C:plasma membrane"/>
    <property type="evidence" value="ECO:0007669"/>
    <property type="project" value="UniProtKB-SubCell"/>
</dbReference>
<accession>A0AAF0X758</accession>
<organism evidence="12 13">
    <name type="scientific">Daucus carota subsp. sativus</name>
    <name type="common">Carrot</name>
    <dbReference type="NCBI Taxonomy" id="79200"/>
    <lineage>
        <taxon>Eukaryota</taxon>
        <taxon>Viridiplantae</taxon>
        <taxon>Streptophyta</taxon>
        <taxon>Embryophyta</taxon>
        <taxon>Tracheophyta</taxon>
        <taxon>Spermatophyta</taxon>
        <taxon>Magnoliopsida</taxon>
        <taxon>eudicotyledons</taxon>
        <taxon>Gunneridae</taxon>
        <taxon>Pentapetalae</taxon>
        <taxon>asterids</taxon>
        <taxon>campanulids</taxon>
        <taxon>Apiales</taxon>
        <taxon>Apiaceae</taxon>
        <taxon>Apioideae</taxon>
        <taxon>Scandiceae</taxon>
        <taxon>Daucinae</taxon>
        <taxon>Daucus</taxon>
        <taxon>Daucus sect. Daucus</taxon>
    </lineage>
</organism>
<dbReference type="InterPro" id="IPR036312">
    <property type="entry name" value="Bifun_inhib/LTP/seed_sf"/>
</dbReference>
<dbReference type="PANTHER" id="PTHR33044">
    <property type="entry name" value="BIFUNCTIONAL INHIBITOR/LIPID-TRANSFER PROTEIN/SEED STORAGE 2S ALBUMIN SUPERFAMILY PROTEIN-RELATED"/>
    <property type="match status" value="1"/>
</dbReference>